<name>A0ABT3IM93_9BACT</name>
<evidence type="ECO:0000313" key="2">
    <source>
        <dbReference type="EMBL" id="MCW3485086.1"/>
    </source>
</evidence>
<keyword evidence="3" id="KW-1185">Reference proteome</keyword>
<keyword evidence="1" id="KW-0812">Transmembrane</keyword>
<gene>
    <name evidence="2" type="ORF">OL497_14350</name>
</gene>
<dbReference type="Proteomes" id="UP001207742">
    <property type="component" value="Unassembled WGS sequence"/>
</dbReference>
<sequence length="67" mass="7193">MSLLSVLIVLSGMLGIAAFSFRVSAALTPTRRDGRSNKVAQLILFVVCFVVCSIILLVLLLSRADGR</sequence>
<keyword evidence="1" id="KW-0472">Membrane</keyword>
<accession>A0ABT3IM93</accession>
<feature type="transmembrane region" description="Helical" evidence="1">
    <location>
        <begin position="41"/>
        <end position="61"/>
    </location>
</feature>
<dbReference type="EMBL" id="JAPDNS010000001">
    <property type="protein sequence ID" value="MCW3485086.1"/>
    <property type="molecule type" value="Genomic_DNA"/>
</dbReference>
<evidence type="ECO:0008006" key="4">
    <source>
        <dbReference type="Google" id="ProtNLM"/>
    </source>
</evidence>
<protein>
    <recommendedName>
        <fullName evidence="4">Twin transmembrane helix small protein</fullName>
    </recommendedName>
</protein>
<proteinExistence type="predicted"/>
<comment type="caution">
    <text evidence="2">The sequence shown here is derived from an EMBL/GenBank/DDBJ whole genome shotgun (WGS) entry which is preliminary data.</text>
</comment>
<evidence type="ECO:0000313" key="3">
    <source>
        <dbReference type="Proteomes" id="UP001207742"/>
    </source>
</evidence>
<organism evidence="2 3">
    <name type="scientific">Chitinophaga nivalis</name>
    <dbReference type="NCBI Taxonomy" id="2991709"/>
    <lineage>
        <taxon>Bacteria</taxon>
        <taxon>Pseudomonadati</taxon>
        <taxon>Bacteroidota</taxon>
        <taxon>Chitinophagia</taxon>
        <taxon>Chitinophagales</taxon>
        <taxon>Chitinophagaceae</taxon>
        <taxon>Chitinophaga</taxon>
    </lineage>
</organism>
<keyword evidence="1" id="KW-1133">Transmembrane helix</keyword>
<reference evidence="2 3" key="1">
    <citation type="submission" date="2022-10" db="EMBL/GenBank/DDBJ databases">
        <title>Chitinophaga nivalis PC15 sp. nov., isolated from Pyeongchang county, South Korea.</title>
        <authorList>
            <person name="Trinh H.N."/>
        </authorList>
    </citation>
    <scope>NUCLEOTIDE SEQUENCE [LARGE SCALE GENOMIC DNA]</scope>
    <source>
        <strain evidence="2 3">PC14</strain>
    </source>
</reference>
<dbReference type="RefSeq" id="WP_264731123.1">
    <property type="nucleotide sequence ID" value="NZ_JAPDNR010000001.1"/>
</dbReference>
<evidence type="ECO:0000256" key="1">
    <source>
        <dbReference type="SAM" id="Phobius"/>
    </source>
</evidence>